<name>A0A9P4UVU9_9PLEO</name>
<organism evidence="1 2">
    <name type="scientific">Polyplosphaeria fusca</name>
    <dbReference type="NCBI Taxonomy" id="682080"/>
    <lineage>
        <taxon>Eukaryota</taxon>
        <taxon>Fungi</taxon>
        <taxon>Dikarya</taxon>
        <taxon>Ascomycota</taxon>
        <taxon>Pezizomycotina</taxon>
        <taxon>Dothideomycetes</taxon>
        <taxon>Pleosporomycetidae</taxon>
        <taxon>Pleosporales</taxon>
        <taxon>Tetraplosphaeriaceae</taxon>
        <taxon>Polyplosphaeria</taxon>
    </lineage>
</organism>
<keyword evidence="2" id="KW-1185">Reference proteome</keyword>
<sequence length="158" mass="17941">MYSRSQCADGYHARRADRVFGMVQLLIRGGYQWYLMVAQRGRCSLLARRRRQLNRTHEPAQCPLLDVAATGRPPCVPCVLCVLLCELCESERWPGWRHVRRGRCEGSPKGSRVTCDWRPATRDLRPVRRVCDCEGEGAALTLGSKVKLGCRGAMNRPR</sequence>
<dbReference type="AlphaFoldDB" id="A0A9P4UVU9"/>
<evidence type="ECO:0000313" key="2">
    <source>
        <dbReference type="Proteomes" id="UP000799444"/>
    </source>
</evidence>
<accession>A0A9P4UVU9</accession>
<protein>
    <submittedName>
        <fullName evidence="1">Uncharacterized protein</fullName>
    </submittedName>
</protein>
<dbReference type="EMBL" id="ML996348">
    <property type="protein sequence ID" value="KAF2727183.1"/>
    <property type="molecule type" value="Genomic_DNA"/>
</dbReference>
<dbReference type="Proteomes" id="UP000799444">
    <property type="component" value="Unassembled WGS sequence"/>
</dbReference>
<evidence type="ECO:0000313" key="1">
    <source>
        <dbReference type="EMBL" id="KAF2727183.1"/>
    </source>
</evidence>
<gene>
    <name evidence="1" type="ORF">EJ04DRAFT_145270</name>
</gene>
<proteinExistence type="predicted"/>
<reference evidence="1" key="1">
    <citation type="journal article" date="2020" name="Stud. Mycol.">
        <title>101 Dothideomycetes genomes: a test case for predicting lifestyles and emergence of pathogens.</title>
        <authorList>
            <person name="Haridas S."/>
            <person name="Albert R."/>
            <person name="Binder M."/>
            <person name="Bloem J."/>
            <person name="Labutti K."/>
            <person name="Salamov A."/>
            <person name="Andreopoulos B."/>
            <person name="Baker S."/>
            <person name="Barry K."/>
            <person name="Bills G."/>
            <person name="Bluhm B."/>
            <person name="Cannon C."/>
            <person name="Castanera R."/>
            <person name="Culley D."/>
            <person name="Daum C."/>
            <person name="Ezra D."/>
            <person name="Gonzalez J."/>
            <person name="Henrissat B."/>
            <person name="Kuo A."/>
            <person name="Liang C."/>
            <person name="Lipzen A."/>
            <person name="Lutzoni F."/>
            <person name="Magnuson J."/>
            <person name="Mondo S."/>
            <person name="Nolan M."/>
            <person name="Ohm R."/>
            <person name="Pangilinan J."/>
            <person name="Park H.-J."/>
            <person name="Ramirez L."/>
            <person name="Alfaro M."/>
            <person name="Sun H."/>
            <person name="Tritt A."/>
            <person name="Yoshinaga Y."/>
            <person name="Zwiers L.-H."/>
            <person name="Turgeon B."/>
            <person name="Goodwin S."/>
            <person name="Spatafora J."/>
            <person name="Crous P."/>
            <person name="Grigoriev I."/>
        </authorList>
    </citation>
    <scope>NUCLEOTIDE SEQUENCE</scope>
    <source>
        <strain evidence="1">CBS 125425</strain>
    </source>
</reference>
<comment type="caution">
    <text evidence="1">The sequence shown here is derived from an EMBL/GenBank/DDBJ whole genome shotgun (WGS) entry which is preliminary data.</text>
</comment>